<dbReference type="GeneID" id="24880118"/>
<organism evidence="1 2">
    <name type="scientific">Methanosarcina mazei C16</name>
    <dbReference type="NCBI Taxonomy" id="1434113"/>
    <lineage>
        <taxon>Archaea</taxon>
        <taxon>Methanobacteriati</taxon>
        <taxon>Methanobacteriota</taxon>
        <taxon>Stenosarchaea group</taxon>
        <taxon>Methanomicrobia</taxon>
        <taxon>Methanosarcinales</taxon>
        <taxon>Methanosarcinaceae</taxon>
        <taxon>Methanosarcina</taxon>
    </lineage>
</organism>
<evidence type="ECO:0000313" key="1">
    <source>
        <dbReference type="EMBL" id="AKB70146.1"/>
    </source>
</evidence>
<dbReference type="KEGG" id="mmac:MSMAC_0256"/>
<reference evidence="1 2" key="1">
    <citation type="submission" date="2014-07" db="EMBL/GenBank/DDBJ databases">
        <title>Methanogenic archaea and the global carbon cycle.</title>
        <authorList>
            <person name="Henriksen J.R."/>
            <person name="Luke J."/>
            <person name="Reinhart S."/>
            <person name="Benedict M.N."/>
            <person name="Youngblut N.D."/>
            <person name="Metcalf M.E."/>
            <person name="Whitaker R.J."/>
            <person name="Metcalf W.W."/>
        </authorList>
    </citation>
    <scope>NUCLEOTIDE SEQUENCE [LARGE SCALE GENOMIC DNA]</scope>
    <source>
        <strain evidence="1 2">C16</strain>
    </source>
</reference>
<gene>
    <name evidence="1" type="ORF">MSMAC_0256</name>
</gene>
<dbReference type="RefSeq" id="WP_230625089.1">
    <property type="nucleotide sequence ID" value="NZ_CP009514.1"/>
</dbReference>
<dbReference type="SUPFAM" id="SSF143100">
    <property type="entry name" value="TTHA1013/TTHA0281-like"/>
    <property type="match status" value="1"/>
</dbReference>
<dbReference type="Gene3D" id="3.30.160.250">
    <property type="match status" value="1"/>
</dbReference>
<dbReference type="InterPro" id="IPR035069">
    <property type="entry name" value="TTHA1013/TTHA0281-like"/>
</dbReference>
<name>A0A0E3RT07_METMZ</name>
<accession>A0A0E3RT07</accession>
<dbReference type="Proteomes" id="UP000033071">
    <property type="component" value="Chromosome"/>
</dbReference>
<dbReference type="EMBL" id="CP009514">
    <property type="protein sequence ID" value="AKB70146.1"/>
    <property type="molecule type" value="Genomic_DNA"/>
</dbReference>
<dbReference type="HOGENOM" id="CLU_114047_10_3_2"/>
<evidence type="ECO:0000313" key="2">
    <source>
        <dbReference type="Proteomes" id="UP000033071"/>
    </source>
</evidence>
<protein>
    <recommendedName>
        <fullName evidence="3">HicB-like antitoxin of toxin-antitoxin system domain-containing protein</fullName>
    </recommendedName>
</protein>
<dbReference type="PATRIC" id="fig|1434113.4.peg.322"/>
<sequence>MTIRKEENTYISICPEADIVCRGESIEEAVTNLKKEVEQFLEEELPRGFSRIVYY</sequence>
<proteinExistence type="predicted"/>
<evidence type="ECO:0008006" key="3">
    <source>
        <dbReference type="Google" id="ProtNLM"/>
    </source>
</evidence>
<dbReference type="AlphaFoldDB" id="A0A0E3RT07"/>